<reference evidence="2" key="1">
    <citation type="submission" date="2022-05" db="EMBL/GenBank/DDBJ databases">
        <title>The Musa troglodytarum L. genome provides insights into the mechanism of non-climacteric behaviour and enrichment of carotenoids.</title>
        <authorList>
            <person name="Wang J."/>
        </authorList>
    </citation>
    <scope>NUCLEOTIDE SEQUENCE</scope>
    <source>
        <tissue evidence="2">Leaf</tissue>
    </source>
</reference>
<proteinExistence type="predicted"/>
<evidence type="ECO:0000313" key="3">
    <source>
        <dbReference type="Proteomes" id="UP001055439"/>
    </source>
</evidence>
<evidence type="ECO:0000313" key="2">
    <source>
        <dbReference type="EMBL" id="URE35091.1"/>
    </source>
</evidence>
<dbReference type="AlphaFoldDB" id="A0A9E7KZJ2"/>
<dbReference type="Proteomes" id="UP001055439">
    <property type="component" value="Chromosome 8"/>
</dbReference>
<feature type="non-terminal residue" evidence="2">
    <location>
        <position position="1"/>
    </location>
</feature>
<protein>
    <submittedName>
        <fullName evidence="2">Uncharacterized protein</fullName>
    </submittedName>
</protein>
<name>A0A9E7KZJ2_9LILI</name>
<dbReference type="EMBL" id="CP097510">
    <property type="protein sequence ID" value="URE35091.1"/>
    <property type="molecule type" value="Genomic_DNA"/>
</dbReference>
<organism evidence="2 3">
    <name type="scientific">Musa troglodytarum</name>
    <name type="common">fe'i banana</name>
    <dbReference type="NCBI Taxonomy" id="320322"/>
    <lineage>
        <taxon>Eukaryota</taxon>
        <taxon>Viridiplantae</taxon>
        <taxon>Streptophyta</taxon>
        <taxon>Embryophyta</taxon>
        <taxon>Tracheophyta</taxon>
        <taxon>Spermatophyta</taxon>
        <taxon>Magnoliopsida</taxon>
        <taxon>Liliopsida</taxon>
        <taxon>Zingiberales</taxon>
        <taxon>Musaceae</taxon>
        <taxon>Musa</taxon>
    </lineage>
</organism>
<feature type="compositionally biased region" description="Basic residues" evidence="1">
    <location>
        <begin position="115"/>
        <end position="126"/>
    </location>
</feature>
<gene>
    <name evidence="2" type="ORF">MUK42_08017</name>
</gene>
<feature type="compositionally biased region" description="Low complexity" evidence="1">
    <location>
        <begin position="127"/>
        <end position="143"/>
    </location>
</feature>
<keyword evidence="3" id="KW-1185">Reference proteome</keyword>
<evidence type="ECO:0000256" key="1">
    <source>
        <dbReference type="SAM" id="MobiDB-lite"/>
    </source>
</evidence>
<accession>A0A9E7KZJ2</accession>
<feature type="region of interest" description="Disordered" evidence="1">
    <location>
        <begin position="112"/>
        <end position="157"/>
    </location>
</feature>
<sequence length="174" mass="19308">IYIYNRGSLPIPDSSPVLTAHHAPPPPPYVYASPPVFAGSFVTRSDGSNSFFPSPIPSSAPPAPCRLPPLRPPPLQPHGAPRGYRGRRRGFRIGIELGVRIRFWRTRCPLDEPRRRRHPKHGRPALRPRLAPLRPRRLLLGPAPESPLPPRGGRHRDRGFRALASALLGLDDVV</sequence>